<dbReference type="SMART" id="SM00478">
    <property type="entry name" value="ENDO3c"/>
    <property type="match status" value="1"/>
</dbReference>
<evidence type="ECO:0000313" key="6">
    <source>
        <dbReference type="EMBL" id="EFU80944.1"/>
    </source>
</evidence>
<dbReference type="InterPro" id="IPR011257">
    <property type="entry name" value="DNA_glycosylase"/>
</dbReference>
<dbReference type="SUPFAM" id="SSF48150">
    <property type="entry name" value="DNA-glycosylase"/>
    <property type="match status" value="1"/>
</dbReference>
<name>E6LW59_9ACTO</name>
<protein>
    <submittedName>
        <fullName evidence="6">Base excision DNA repair protein, HhH-GPD family</fullName>
    </submittedName>
</protein>
<reference evidence="6 7" key="1">
    <citation type="submission" date="2010-12" db="EMBL/GenBank/DDBJ databases">
        <authorList>
            <person name="Muzny D."/>
            <person name="Qin X."/>
            <person name="Deng J."/>
            <person name="Jiang H."/>
            <person name="Liu Y."/>
            <person name="Qu J."/>
            <person name="Song X.-Z."/>
            <person name="Zhang L."/>
            <person name="Thornton R."/>
            <person name="Coyle M."/>
            <person name="Francisco L."/>
            <person name="Jackson L."/>
            <person name="Javaid M."/>
            <person name="Korchina V."/>
            <person name="Kovar C."/>
            <person name="Mata R."/>
            <person name="Mathew T."/>
            <person name="Ngo R."/>
            <person name="Nguyen L."/>
            <person name="Nguyen N."/>
            <person name="Okwuonu G."/>
            <person name="Ongeri F."/>
            <person name="Pham C."/>
            <person name="Simmons D."/>
            <person name="Wilczek-Boney K."/>
            <person name="Hale W."/>
            <person name="Jakkamsetti A."/>
            <person name="Pham P."/>
            <person name="Ruth R."/>
            <person name="San Lucas F."/>
            <person name="Warren J."/>
            <person name="Zhang J."/>
            <person name="Zhao Z."/>
            <person name="Zhou C."/>
            <person name="Zhu D."/>
            <person name="Lee S."/>
            <person name="Bess C."/>
            <person name="Blankenburg K."/>
            <person name="Forbes L."/>
            <person name="Fu Q."/>
            <person name="Gubbala S."/>
            <person name="Hirani K."/>
            <person name="Jayaseelan J.C."/>
            <person name="Lara F."/>
            <person name="Munidasa M."/>
            <person name="Palculict T."/>
            <person name="Patil S."/>
            <person name="Pu L.-L."/>
            <person name="Saada N."/>
            <person name="Tang L."/>
            <person name="Weissenberger G."/>
            <person name="Zhu Y."/>
            <person name="Hemphill L."/>
            <person name="Shang Y."/>
            <person name="Youmans B."/>
            <person name="Ayvaz T."/>
            <person name="Ross M."/>
            <person name="Santibanez J."/>
            <person name="Aqrawi P."/>
            <person name="Gross S."/>
            <person name="Joshi V."/>
            <person name="Fowler G."/>
            <person name="Nazareth L."/>
            <person name="Reid J."/>
            <person name="Worley K."/>
            <person name="Petrosino J."/>
            <person name="Highlander S."/>
            <person name="Gibbs R."/>
        </authorList>
    </citation>
    <scope>NUCLEOTIDE SEQUENCE [LARGE SCALE GENOMIC DNA]</scope>
    <source>
        <strain evidence="6 7">ATCC 51333</strain>
    </source>
</reference>
<dbReference type="GO" id="GO:0006284">
    <property type="term" value="P:base-excision repair"/>
    <property type="evidence" value="ECO:0007669"/>
    <property type="project" value="InterPro"/>
</dbReference>
<comment type="caution">
    <text evidence="6">The sequence shown here is derived from an EMBL/GenBank/DDBJ whole genome shotgun (WGS) entry which is preliminary data.</text>
</comment>
<accession>E6LW59</accession>
<dbReference type="EMBL" id="AEPY01000001">
    <property type="protein sequence ID" value="EFU80944.1"/>
    <property type="molecule type" value="Genomic_DNA"/>
</dbReference>
<dbReference type="InterPro" id="IPR003265">
    <property type="entry name" value="HhH-GPD_domain"/>
</dbReference>
<dbReference type="GO" id="GO:0046872">
    <property type="term" value="F:metal ion binding"/>
    <property type="evidence" value="ECO:0007669"/>
    <property type="project" value="UniProtKB-KW"/>
</dbReference>
<keyword evidence="3" id="KW-0408">Iron</keyword>
<organism evidence="6 7">
    <name type="scientific">Mobiluncus curtisii ATCC 51333</name>
    <dbReference type="NCBI Taxonomy" id="887326"/>
    <lineage>
        <taxon>Bacteria</taxon>
        <taxon>Bacillati</taxon>
        <taxon>Actinomycetota</taxon>
        <taxon>Actinomycetes</taxon>
        <taxon>Actinomycetales</taxon>
        <taxon>Actinomycetaceae</taxon>
        <taxon>Mobiluncus</taxon>
    </lineage>
</organism>
<dbReference type="PANTHER" id="PTHR10359:SF19">
    <property type="entry name" value="DNA REPAIR GLYCOSYLASE MJ1434-RELATED"/>
    <property type="match status" value="1"/>
</dbReference>
<dbReference type="PANTHER" id="PTHR10359">
    <property type="entry name" value="A/G-SPECIFIC ADENINE GLYCOSYLASE/ENDONUCLEASE III"/>
    <property type="match status" value="1"/>
</dbReference>
<gene>
    <name evidence="6" type="ORF">HMPREF0388_0096</name>
</gene>
<keyword evidence="4" id="KW-0411">Iron-sulfur</keyword>
<evidence type="ECO:0000256" key="4">
    <source>
        <dbReference type="ARBA" id="ARBA00023014"/>
    </source>
</evidence>
<feature type="domain" description="HhH-GPD" evidence="5">
    <location>
        <begin position="43"/>
        <end position="194"/>
    </location>
</feature>
<dbReference type="GO" id="GO:0003824">
    <property type="term" value="F:catalytic activity"/>
    <property type="evidence" value="ECO:0007669"/>
    <property type="project" value="InterPro"/>
</dbReference>
<evidence type="ECO:0000313" key="7">
    <source>
        <dbReference type="Proteomes" id="UP000005573"/>
    </source>
</evidence>
<dbReference type="Gene3D" id="1.10.340.30">
    <property type="entry name" value="Hypothetical protein, domain 2"/>
    <property type="match status" value="1"/>
</dbReference>
<proteinExistence type="predicted"/>
<dbReference type="RefSeq" id="WP_004008573.1">
    <property type="nucleotide sequence ID" value="NZ_GL622340.1"/>
</dbReference>
<evidence type="ECO:0000256" key="1">
    <source>
        <dbReference type="ARBA" id="ARBA00022485"/>
    </source>
</evidence>
<sequence length="213" mass="24129">MTSAVRQVSGFRELFEILQRNVRDAGKWWPAETKFEILVGGVLTQNTTWTNVEKSLENLRKQGLLDPMRLVGAKSSELETLIRPSGFMRAKAQYLKNLTEWYIKTDARASEIDTPTLRNSLLRVPGVGEETADDILLYAYARPVFIFDTYARRLLVAAGLGEFRTYRQAKQVCDAAWRVEGFTVAELAIFHGLVVQAGKDARREGSWEGILRT</sequence>
<dbReference type="Proteomes" id="UP000005573">
    <property type="component" value="Unassembled WGS sequence"/>
</dbReference>
<dbReference type="AlphaFoldDB" id="E6LW59"/>
<evidence type="ECO:0000256" key="2">
    <source>
        <dbReference type="ARBA" id="ARBA00022723"/>
    </source>
</evidence>
<evidence type="ECO:0000256" key="3">
    <source>
        <dbReference type="ARBA" id="ARBA00023004"/>
    </source>
</evidence>
<evidence type="ECO:0000259" key="5">
    <source>
        <dbReference type="SMART" id="SM00478"/>
    </source>
</evidence>
<dbReference type="HOGENOM" id="CLU_012862_6_1_11"/>
<keyword evidence="1" id="KW-0004">4Fe-4S</keyword>
<keyword evidence="2" id="KW-0479">Metal-binding</keyword>
<dbReference type="PIRSF" id="PIRSF001435">
    <property type="entry name" value="Nth"/>
    <property type="match status" value="1"/>
</dbReference>
<dbReference type="GO" id="GO:0051539">
    <property type="term" value="F:4 iron, 4 sulfur cluster binding"/>
    <property type="evidence" value="ECO:0007669"/>
    <property type="project" value="UniProtKB-KW"/>
</dbReference>
<dbReference type="Pfam" id="PF00730">
    <property type="entry name" value="HhH-GPD"/>
    <property type="match status" value="1"/>
</dbReference>
<dbReference type="CDD" id="cd00056">
    <property type="entry name" value="ENDO3c"/>
    <property type="match status" value="1"/>
</dbReference>